<sequence>MSMILTGKLELRSDNGVETTGGDTSTFTRVNFPTSFPAGSEVIVHAQVQTFNGAHTPGLRLADVSADGFLIRMNEIYATNAKSDGTHGWETVGWTAHTV</sequence>
<organism evidence="1 2">
    <name type="scientific">Streptomyces boncukensis</name>
    <dbReference type="NCBI Taxonomy" id="2711219"/>
    <lineage>
        <taxon>Bacteria</taxon>
        <taxon>Bacillati</taxon>
        <taxon>Actinomycetota</taxon>
        <taxon>Actinomycetes</taxon>
        <taxon>Kitasatosporales</taxon>
        <taxon>Streptomycetaceae</taxon>
        <taxon>Streptomyces</taxon>
    </lineage>
</organism>
<reference evidence="1 2" key="1">
    <citation type="submission" date="2020-02" db="EMBL/GenBank/DDBJ databases">
        <title>Whole-genome analyses of novel actinobacteria.</title>
        <authorList>
            <person name="Sahin N."/>
            <person name="Tatar D."/>
        </authorList>
    </citation>
    <scope>NUCLEOTIDE SEQUENCE [LARGE SCALE GENOMIC DNA]</scope>
    <source>
        <strain evidence="1 2">SB3404</strain>
    </source>
</reference>
<gene>
    <name evidence="1" type="ORF">G5C65_02375</name>
</gene>
<dbReference type="Gene3D" id="2.60.40.2080">
    <property type="match status" value="1"/>
</dbReference>
<dbReference type="RefSeq" id="WP_165296887.1">
    <property type="nucleotide sequence ID" value="NZ_JAAKZZ010000011.1"/>
</dbReference>
<dbReference type="Proteomes" id="UP000477722">
    <property type="component" value="Unassembled WGS sequence"/>
</dbReference>
<name>A0A6G4WQ57_9ACTN</name>
<accession>A0A6G4WQ57</accession>
<protein>
    <recommendedName>
        <fullName evidence="3">H-type lectin domain-containing protein</fullName>
    </recommendedName>
</protein>
<keyword evidence="2" id="KW-1185">Reference proteome</keyword>
<evidence type="ECO:0008006" key="3">
    <source>
        <dbReference type="Google" id="ProtNLM"/>
    </source>
</evidence>
<comment type="caution">
    <text evidence="1">The sequence shown here is derived from an EMBL/GenBank/DDBJ whole genome shotgun (WGS) entry which is preliminary data.</text>
</comment>
<proteinExistence type="predicted"/>
<evidence type="ECO:0000313" key="1">
    <source>
        <dbReference type="EMBL" id="NGO67228.1"/>
    </source>
</evidence>
<dbReference type="InterPro" id="IPR037221">
    <property type="entry name" value="H-type_lectin_dom_sf"/>
</dbReference>
<evidence type="ECO:0000313" key="2">
    <source>
        <dbReference type="Proteomes" id="UP000477722"/>
    </source>
</evidence>
<dbReference type="AlphaFoldDB" id="A0A6G4WQ57"/>
<dbReference type="EMBL" id="JAAKZZ010000011">
    <property type="protein sequence ID" value="NGO67228.1"/>
    <property type="molecule type" value="Genomic_DNA"/>
</dbReference>